<dbReference type="OrthoDB" id="6998709at2"/>
<accession>A0A1G7XZF7</accession>
<name>A0A1G7XZF7_9PSED</name>
<reference evidence="2" key="1">
    <citation type="submission" date="2016-10" db="EMBL/GenBank/DDBJ databases">
        <authorList>
            <person name="Varghese N."/>
            <person name="Submissions S."/>
        </authorList>
    </citation>
    <scope>NUCLEOTIDE SEQUENCE [LARGE SCALE GENOMIC DNA]</scope>
    <source>
        <strain evidence="2">ATCC 700689</strain>
    </source>
</reference>
<sequence length="93" mass="10851">MTRDVTLHVSFPKFGNNYYSQHVVVRKNRHSLIEDKRFDAFMMPSAENHFSNEVVGFNDQFRFLTDVLAMHLLDVESARPAKRTRPSAQPRSL</sequence>
<evidence type="ECO:0000313" key="2">
    <source>
        <dbReference type="Proteomes" id="UP000182894"/>
    </source>
</evidence>
<keyword evidence="2" id="KW-1185">Reference proteome</keyword>
<dbReference type="Proteomes" id="UP000182894">
    <property type="component" value="Unassembled WGS sequence"/>
</dbReference>
<gene>
    <name evidence="1" type="ORF">SAMN05216605_103449</name>
</gene>
<protein>
    <submittedName>
        <fullName evidence="1">Uncharacterized protein</fullName>
    </submittedName>
</protein>
<organism evidence="1 2">
    <name type="scientific">Pseudomonas abietaniphila</name>
    <dbReference type="NCBI Taxonomy" id="89065"/>
    <lineage>
        <taxon>Bacteria</taxon>
        <taxon>Pseudomonadati</taxon>
        <taxon>Pseudomonadota</taxon>
        <taxon>Gammaproteobacteria</taxon>
        <taxon>Pseudomonadales</taxon>
        <taxon>Pseudomonadaceae</taxon>
        <taxon>Pseudomonas</taxon>
    </lineage>
</organism>
<evidence type="ECO:0000313" key="1">
    <source>
        <dbReference type="EMBL" id="SDG89585.1"/>
    </source>
</evidence>
<proteinExistence type="predicted"/>
<dbReference type="RefSeq" id="WP_074752145.1">
    <property type="nucleotide sequence ID" value="NZ_FNCO01000003.1"/>
</dbReference>
<dbReference type="EMBL" id="FNCO01000003">
    <property type="protein sequence ID" value="SDG89585.1"/>
    <property type="molecule type" value="Genomic_DNA"/>
</dbReference>
<dbReference type="AlphaFoldDB" id="A0A1G7XZF7"/>